<organism evidence="3 4">
    <name type="scientific">Diaporthe australafricana</name>
    <dbReference type="NCBI Taxonomy" id="127596"/>
    <lineage>
        <taxon>Eukaryota</taxon>
        <taxon>Fungi</taxon>
        <taxon>Dikarya</taxon>
        <taxon>Ascomycota</taxon>
        <taxon>Pezizomycotina</taxon>
        <taxon>Sordariomycetes</taxon>
        <taxon>Sordariomycetidae</taxon>
        <taxon>Diaporthales</taxon>
        <taxon>Diaporthaceae</taxon>
        <taxon>Diaporthe</taxon>
    </lineage>
</organism>
<sequence>MFFRNIITALVGASLVTAAPASVATPMEKGLKHKTRQQQKRDIIISQTVVEPQVVVINNNLDTIAALALQAEQEFAALVQSQLALISTVETIKNNIRVNHFKNRWNQVNTVIIAVTNVIDQRDPKNVNTRYMVNKLKADNNQPGQEILVMVNSADNMTIGPTPTPPNLNVPGVSGVGNASQAAGAAAPQVAQFDPNQPFGQIDGAVLLPFGSQPPKAPSNAQVFADPAAIILPNQGLFVGDTNLIQQDCQLLAAGSLFNLQAQLLANEQAIAQAELAGLVLGTAPPPIIIVNVNGQQGQQNQQQAQDQAAQQQAQQQAAQQAAQQQAAQQAQQQADQQAQQQQQQQQQQAQPPPAAQPSDAAAAPPPAEAPPAEQPAASPAPAATPAPAAAPAAE</sequence>
<comment type="caution">
    <text evidence="3">The sequence shown here is derived from an EMBL/GenBank/DDBJ whole genome shotgun (WGS) entry which is preliminary data.</text>
</comment>
<evidence type="ECO:0000313" key="3">
    <source>
        <dbReference type="EMBL" id="KAL1880743.1"/>
    </source>
</evidence>
<feature type="chain" id="PRO_5045640917" description="Cas1p-like protein" evidence="2">
    <location>
        <begin position="19"/>
        <end position="395"/>
    </location>
</feature>
<evidence type="ECO:0000313" key="4">
    <source>
        <dbReference type="Proteomes" id="UP001583177"/>
    </source>
</evidence>
<gene>
    <name evidence="3" type="ORF">Daus18300_001357</name>
</gene>
<protein>
    <recommendedName>
        <fullName evidence="5">Cas1p-like protein</fullName>
    </recommendedName>
</protein>
<keyword evidence="4" id="KW-1185">Reference proteome</keyword>
<feature type="compositionally biased region" description="Pro residues" evidence="1">
    <location>
        <begin position="364"/>
        <end position="374"/>
    </location>
</feature>
<feature type="signal peptide" evidence="2">
    <location>
        <begin position="1"/>
        <end position="18"/>
    </location>
</feature>
<reference evidence="3 4" key="1">
    <citation type="journal article" date="2024" name="IMA Fungus">
        <title>IMA Genome - F19 : A genome assembly and annotation guide to empower mycologists, including annotated draft genome sequences of Ceratocystis pirilliformis, Diaporthe australafricana, Fusarium ophioides, Paecilomyces lecythidis, and Sporothrix stenoceras.</title>
        <authorList>
            <person name="Aylward J."/>
            <person name="Wilson A.M."/>
            <person name="Visagie C.M."/>
            <person name="Spraker J."/>
            <person name="Barnes I."/>
            <person name="Buitendag C."/>
            <person name="Ceriani C."/>
            <person name="Del Mar Angel L."/>
            <person name="du Plessis D."/>
            <person name="Fuchs T."/>
            <person name="Gasser K."/>
            <person name="Kramer D."/>
            <person name="Li W."/>
            <person name="Munsamy K."/>
            <person name="Piso A."/>
            <person name="Price J.L."/>
            <person name="Sonnekus B."/>
            <person name="Thomas C."/>
            <person name="van der Nest A."/>
            <person name="van Dijk A."/>
            <person name="van Heerden A."/>
            <person name="van Vuuren N."/>
            <person name="Yilmaz N."/>
            <person name="Duong T.A."/>
            <person name="van der Merwe N.A."/>
            <person name="Wingfield M.J."/>
            <person name="Wingfield B.D."/>
        </authorList>
    </citation>
    <scope>NUCLEOTIDE SEQUENCE [LARGE SCALE GENOMIC DNA]</scope>
    <source>
        <strain evidence="3 4">CMW 18300</strain>
    </source>
</reference>
<dbReference type="EMBL" id="JAWRVE010000007">
    <property type="protein sequence ID" value="KAL1880743.1"/>
    <property type="molecule type" value="Genomic_DNA"/>
</dbReference>
<dbReference type="Proteomes" id="UP001583177">
    <property type="component" value="Unassembled WGS sequence"/>
</dbReference>
<evidence type="ECO:0008006" key="5">
    <source>
        <dbReference type="Google" id="ProtNLM"/>
    </source>
</evidence>
<accession>A0ABR3XXK9</accession>
<feature type="compositionally biased region" description="Low complexity" evidence="1">
    <location>
        <begin position="375"/>
        <end position="395"/>
    </location>
</feature>
<keyword evidence="2" id="KW-0732">Signal</keyword>
<feature type="region of interest" description="Disordered" evidence="1">
    <location>
        <begin position="329"/>
        <end position="395"/>
    </location>
</feature>
<evidence type="ECO:0000256" key="1">
    <source>
        <dbReference type="SAM" id="MobiDB-lite"/>
    </source>
</evidence>
<evidence type="ECO:0000256" key="2">
    <source>
        <dbReference type="SAM" id="SignalP"/>
    </source>
</evidence>
<feature type="compositionally biased region" description="Low complexity" evidence="1">
    <location>
        <begin position="329"/>
        <end position="350"/>
    </location>
</feature>
<name>A0ABR3XXK9_9PEZI</name>
<proteinExistence type="predicted"/>